<feature type="domain" description="Phospholipase/carboxylesterase/thioesterase" evidence="25">
    <location>
        <begin position="11"/>
        <end position="126"/>
    </location>
</feature>
<dbReference type="AlphaFoldDB" id="A0A1S3NCX2"/>
<evidence type="ECO:0000256" key="14">
    <source>
        <dbReference type="ARBA" id="ARBA00022990"/>
    </source>
</evidence>
<keyword evidence="10" id="KW-0963">Cytoplasm</keyword>
<evidence type="ECO:0000313" key="26">
    <source>
        <dbReference type="Proteomes" id="UP001652741"/>
    </source>
</evidence>
<evidence type="ECO:0000256" key="8">
    <source>
        <dbReference type="ARBA" id="ARBA00014923"/>
    </source>
</evidence>
<evidence type="ECO:0000256" key="4">
    <source>
        <dbReference type="ARBA" id="ARBA00004496"/>
    </source>
</evidence>
<protein>
    <recommendedName>
        <fullName evidence="8">Acyl-protein thioesterase 1</fullName>
        <ecNumber evidence="7">3.1.2.22</ecNumber>
    </recommendedName>
    <alternativeName>
        <fullName evidence="20">Lysophospholipase 1</fullName>
    </alternativeName>
    <alternativeName>
        <fullName evidence="19">Lysophospholipase I</fullName>
    </alternativeName>
    <alternativeName>
        <fullName evidence="18">Palmitoyl-protein hydrolase</fullName>
    </alternativeName>
</protein>
<dbReference type="Proteomes" id="UP001652741">
    <property type="component" value="Chromosome ssa19"/>
</dbReference>
<evidence type="ECO:0000256" key="2">
    <source>
        <dbReference type="ARBA" id="ARBA00004236"/>
    </source>
</evidence>
<evidence type="ECO:0000256" key="6">
    <source>
        <dbReference type="ARBA" id="ARBA00011738"/>
    </source>
</evidence>
<keyword evidence="13" id="KW-0276">Fatty acid metabolism</keyword>
<evidence type="ECO:0000256" key="10">
    <source>
        <dbReference type="ARBA" id="ARBA00022490"/>
    </source>
</evidence>
<comment type="catalytic activity">
    <reaction evidence="24">
        <text>1-hexadecanoyl-sn-glycero-3-phosphocholine + H2O = sn-glycerol 3-phosphocholine + hexadecanoate + H(+)</text>
        <dbReference type="Rhea" id="RHEA:40435"/>
        <dbReference type="ChEBI" id="CHEBI:7896"/>
        <dbReference type="ChEBI" id="CHEBI:15377"/>
        <dbReference type="ChEBI" id="CHEBI:15378"/>
        <dbReference type="ChEBI" id="CHEBI:16870"/>
        <dbReference type="ChEBI" id="CHEBI:72998"/>
    </reaction>
    <physiologicalReaction direction="left-to-right" evidence="24">
        <dbReference type="Rhea" id="RHEA:40436"/>
    </physiologicalReaction>
</comment>
<evidence type="ECO:0000256" key="15">
    <source>
        <dbReference type="ARBA" id="ARBA00023098"/>
    </source>
</evidence>
<evidence type="ECO:0000259" key="25">
    <source>
        <dbReference type="Pfam" id="PF02230"/>
    </source>
</evidence>
<feature type="domain" description="Phospholipase/carboxylesterase/thioesterase" evidence="25">
    <location>
        <begin position="129"/>
        <end position="197"/>
    </location>
</feature>
<comment type="subunit">
    <text evidence="6">Homodimer.</text>
</comment>
<proteinExistence type="inferred from homology"/>
<dbReference type="InterPro" id="IPR029058">
    <property type="entry name" value="AB_hydrolase_fold"/>
</dbReference>
<keyword evidence="14" id="KW-0007">Acetylation</keyword>
<gene>
    <name evidence="27" type="primary">LOC106578721</name>
</gene>
<keyword evidence="15" id="KW-0443">Lipid metabolism</keyword>
<comment type="subcellular location">
    <subcellularLocation>
        <location evidence="2">Cell membrane</location>
    </subcellularLocation>
    <subcellularLocation>
        <location evidence="4">Cytoplasm</location>
    </subcellularLocation>
    <subcellularLocation>
        <location evidence="3">Endoplasmic reticulum</location>
    </subcellularLocation>
    <subcellularLocation>
        <location evidence="1">Nucleus membrane</location>
    </subcellularLocation>
</comment>
<evidence type="ECO:0000256" key="23">
    <source>
        <dbReference type="ARBA" id="ARBA00048000"/>
    </source>
</evidence>
<evidence type="ECO:0000256" key="5">
    <source>
        <dbReference type="ARBA" id="ARBA00006499"/>
    </source>
</evidence>
<dbReference type="InterPro" id="IPR050565">
    <property type="entry name" value="LYPA1-2/EST-like"/>
</dbReference>
<dbReference type="GO" id="GO:0005886">
    <property type="term" value="C:plasma membrane"/>
    <property type="evidence" value="ECO:0007669"/>
    <property type="project" value="UniProtKB-SubCell"/>
</dbReference>
<keyword evidence="9" id="KW-1003">Cell membrane</keyword>
<evidence type="ECO:0000313" key="27">
    <source>
        <dbReference type="RefSeq" id="XP_014013323.1"/>
    </source>
</evidence>
<evidence type="ECO:0000256" key="1">
    <source>
        <dbReference type="ARBA" id="ARBA00004126"/>
    </source>
</evidence>
<dbReference type="GO" id="GO:0052689">
    <property type="term" value="F:carboxylic ester hydrolase activity"/>
    <property type="evidence" value="ECO:0007669"/>
    <property type="project" value="TreeGrafter"/>
</dbReference>
<evidence type="ECO:0000256" key="22">
    <source>
        <dbReference type="ARBA" id="ARBA00047337"/>
    </source>
</evidence>
<evidence type="ECO:0000256" key="13">
    <source>
        <dbReference type="ARBA" id="ARBA00022832"/>
    </source>
</evidence>
<keyword evidence="11" id="KW-0378">Hydrolase</keyword>
<dbReference type="PANTHER" id="PTHR10655">
    <property type="entry name" value="LYSOPHOSPHOLIPASE-RELATED"/>
    <property type="match status" value="1"/>
</dbReference>
<organism evidence="26 27">
    <name type="scientific">Salmo salar</name>
    <name type="common">Atlantic salmon</name>
    <dbReference type="NCBI Taxonomy" id="8030"/>
    <lineage>
        <taxon>Eukaryota</taxon>
        <taxon>Metazoa</taxon>
        <taxon>Chordata</taxon>
        <taxon>Craniata</taxon>
        <taxon>Vertebrata</taxon>
        <taxon>Euteleostomi</taxon>
        <taxon>Actinopterygii</taxon>
        <taxon>Neopterygii</taxon>
        <taxon>Teleostei</taxon>
        <taxon>Protacanthopterygii</taxon>
        <taxon>Salmoniformes</taxon>
        <taxon>Salmonidae</taxon>
        <taxon>Salmoninae</taxon>
        <taxon>Salmo</taxon>
    </lineage>
</organism>
<accession>A0A1S3NCX2</accession>
<evidence type="ECO:0000256" key="21">
    <source>
        <dbReference type="ARBA" id="ARBA00045255"/>
    </source>
</evidence>
<evidence type="ECO:0000256" key="7">
    <source>
        <dbReference type="ARBA" id="ARBA00012423"/>
    </source>
</evidence>
<dbReference type="GeneID" id="106578721"/>
<dbReference type="Gene3D" id="3.40.50.1820">
    <property type="entry name" value="alpha/beta hydrolase"/>
    <property type="match status" value="2"/>
</dbReference>
<evidence type="ECO:0000256" key="19">
    <source>
        <dbReference type="ARBA" id="ARBA00042319"/>
    </source>
</evidence>
<dbReference type="GO" id="GO:0031965">
    <property type="term" value="C:nuclear membrane"/>
    <property type="evidence" value="ECO:0007669"/>
    <property type="project" value="UniProtKB-SubCell"/>
</dbReference>
<evidence type="ECO:0000256" key="17">
    <source>
        <dbReference type="ARBA" id="ARBA00023242"/>
    </source>
</evidence>
<name>A0A1S3NCX2_SALSA</name>
<dbReference type="SUPFAM" id="SSF53474">
    <property type="entry name" value="alpha/beta-Hydrolases"/>
    <property type="match status" value="1"/>
</dbReference>
<evidence type="ECO:0000256" key="24">
    <source>
        <dbReference type="ARBA" id="ARBA00048656"/>
    </source>
</evidence>
<comment type="catalytic activity">
    <reaction evidence="22">
        <text>S-hexadecanoyl-L-cysteinyl-[protein] + H2O = L-cysteinyl-[protein] + hexadecanoate + H(+)</text>
        <dbReference type="Rhea" id="RHEA:19233"/>
        <dbReference type="Rhea" id="RHEA-COMP:10131"/>
        <dbReference type="Rhea" id="RHEA-COMP:11032"/>
        <dbReference type="ChEBI" id="CHEBI:7896"/>
        <dbReference type="ChEBI" id="CHEBI:15377"/>
        <dbReference type="ChEBI" id="CHEBI:15378"/>
        <dbReference type="ChEBI" id="CHEBI:29950"/>
        <dbReference type="ChEBI" id="CHEBI:74151"/>
        <dbReference type="EC" id="3.1.2.22"/>
    </reaction>
</comment>
<dbReference type="EC" id="3.1.2.22" evidence="7"/>
<keyword evidence="16" id="KW-0472">Membrane</keyword>
<evidence type="ECO:0000256" key="18">
    <source>
        <dbReference type="ARBA" id="ARBA00031195"/>
    </source>
</evidence>
<evidence type="ECO:0000256" key="11">
    <source>
        <dbReference type="ARBA" id="ARBA00022801"/>
    </source>
</evidence>
<evidence type="ECO:0000256" key="16">
    <source>
        <dbReference type="ARBA" id="ARBA00023136"/>
    </source>
</evidence>
<dbReference type="InterPro" id="IPR003140">
    <property type="entry name" value="PLipase/COase/thioEstase"/>
</dbReference>
<dbReference type="RefSeq" id="XP_014013323.1">
    <property type="nucleotide sequence ID" value="XM_014157848.1"/>
</dbReference>
<dbReference type="GO" id="GO:0008474">
    <property type="term" value="F:palmitoyl-(protein) hydrolase activity"/>
    <property type="evidence" value="ECO:0007669"/>
    <property type="project" value="UniProtKB-EC"/>
</dbReference>
<comment type="function">
    <text evidence="21">Acts as an acyl-protein thioesterase. Hydrolyzes fatty acids from S-acylated cysteine residues in proteins such as trimeric G alpha proteins or HRAS. Acts as a palmitoyl thioesterase that catalyzes depalmitoylation of proteins, such as ADRB2, KCNMA1 and SQSTM1. Acts as a negative regulator of autophagy by mediating palmitoylation of SQSTM1, decreasing affinity between SQSTM1 and ATG8 proteins and recruitment of ubiquitinated cargo proteins to autophagosomes. Acts as a lysophospholipase and hydrolyzes lysophosphatidylcholine (lyso-PC). Also hydrolyzes lysophosphatidylethanolamine (lyso-PE), lysophosphatidylinositol (lyso-PI) and lysophosphatidylserine (lyso-PS). Has much higher thioesterase activity than lysophospholipase activity. Contributes to the production of lysophosphatidic acid (LPA) during blood coagulation by recognizing and cleaving plasma phospholipids to generate lysophospholipids which in turn act as substrates for ENPP2 to produce LPA.</text>
</comment>
<evidence type="ECO:0000256" key="12">
    <source>
        <dbReference type="ARBA" id="ARBA00022824"/>
    </source>
</evidence>
<dbReference type="PANTHER" id="PTHR10655:SF22">
    <property type="entry name" value="ACYL-PROTEIN THIOESTERASE 1"/>
    <property type="match status" value="1"/>
</dbReference>
<reference evidence="27" key="1">
    <citation type="submission" date="2025-08" db="UniProtKB">
        <authorList>
            <consortium name="RefSeq"/>
        </authorList>
    </citation>
    <scope>IDENTIFICATION</scope>
</reference>
<comment type="similarity">
    <text evidence="5">Belongs to the AB hydrolase superfamily. AB hydrolase 2 family.</text>
</comment>
<evidence type="ECO:0000256" key="9">
    <source>
        <dbReference type="ARBA" id="ARBA00022475"/>
    </source>
</evidence>
<keyword evidence="26" id="KW-1185">Reference proteome</keyword>
<evidence type="ECO:0000256" key="3">
    <source>
        <dbReference type="ARBA" id="ARBA00004240"/>
    </source>
</evidence>
<comment type="catalytic activity">
    <reaction evidence="23">
        <text>a 1-(9Z-octadecenoyl)-2-acyl-sn-glycero-3-phosphocholine + H2O = a 2-acyl-sn-glycero-3-phosphocholine + (9Z)-octadecenoate + H(+)</text>
        <dbReference type="Rhea" id="RHEA:41720"/>
        <dbReference type="ChEBI" id="CHEBI:15377"/>
        <dbReference type="ChEBI" id="CHEBI:15378"/>
        <dbReference type="ChEBI" id="CHEBI:30823"/>
        <dbReference type="ChEBI" id="CHEBI:57875"/>
        <dbReference type="ChEBI" id="CHEBI:78421"/>
    </reaction>
    <physiologicalReaction direction="left-to-right" evidence="23">
        <dbReference type="Rhea" id="RHEA:41721"/>
    </physiologicalReaction>
</comment>
<keyword evidence="12" id="KW-0256">Endoplasmic reticulum</keyword>
<dbReference type="GO" id="GO:0005783">
    <property type="term" value="C:endoplasmic reticulum"/>
    <property type="evidence" value="ECO:0007669"/>
    <property type="project" value="UniProtKB-SubCell"/>
</dbReference>
<dbReference type="Pfam" id="PF02230">
    <property type="entry name" value="Abhydrolase_2"/>
    <property type="match status" value="2"/>
</dbReference>
<dbReference type="GO" id="GO:0006631">
    <property type="term" value="P:fatty acid metabolic process"/>
    <property type="evidence" value="ECO:0007669"/>
    <property type="project" value="UniProtKB-KW"/>
</dbReference>
<sequence length="201" mass="21976">MCGNNTSVPLPAIVPAARKATAAVIFLHGLGDTGHGWAEAFAGILTPYVKYMCTHAPIRPVTLNVGMSMPSWFDIIRLQTDAEEDKAGIKQASEKMLPVFSIKTLIDQEVKNGITSHRIVLGGFSQASANSANKEMHVLQCHGEADPLVPIMFRCLTMEKLKTLCNPSNITFNTVKGILNSCVQQEIMDIKKFIEKQLPPI</sequence>
<keyword evidence="17" id="KW-0539">Nucleus</keyword>
<evidence type="ECO:0000256" key="20">
    <source>
        <dbReference type="ARBA" id="ARBA00042324"/>
    </source>
</evidence>